<reference evidence="2" key="1">
    <citation type="journal article" date="2017" name="Front. Plant Sci.">
        <title>Climate Clever Clovers: New Paradigm to Reduce the Environmental Footprint of Ruminants by Breeding Low Methanogenic Forages Utilizing Haplotype Variation.</title>
        <authorList>
            <person name="Kaur P."/>
            <person name="Appels R."/>
            <person name="Bayer P.E."/>
            <person name="Keeble-Gagnere G."/>
            <person name="Wang J."/>
            <person name="Hirakawa H."/>
            <person name="Shirasawa K."/>
            <person name="Vercoe P."/>
            <person name="Stefanova K."/>
            <person name="Durmic Z."/>
            <person name="Nichols P."/>
            <person name="Revell C."/>
            <person name="Isobe S.N."/>
            <person name="Edwards D."/>
            <person name="Erskine W."/>
        </authorList>
    </citation>
    <scope>NUCLEOTIDE SEQUENCE [LARGE SCALE GENOMIC DNA]</scope>
    <source>
        <strain evidence="2">cv. Daliak</strain>
    </source>
</reference>
<dbReference type="Proteomes" id="UP000242715">
    <property type="component" value="Unassembled WGS sequence"/>
</dbReference>
<evidence type="ECO:0000313" key="1">
    <source>
        <dbReference type="EMBL" id="GAU49719.1"/>
    </source>
</evidence>
<dbReference type="EMBL" id="DF974615">
    <property type="protein sequence ID" value="GAU49719.1"/>
    <property type="molecule type" value="Genomic_DNA"/>
</dbReference>
<sequence length="73" mass="8341">MLFTITGPSWRWSFQQRGTREAKDLVSRDSIGWTIPENLNIPWTRSSLGEIKSQSIFHGSDDLTGTYPEALKE</sequence>
<accession>A0A2Z6PR80</accession>
<dbReference type="AlphaFoldDB" id="A0A2Z6PR80"/>
<proteinExistence type="predicted"/>
<protein>
    <submittedName>
        <fullName evidence="1">Uncharacterized protein</fullName>
    </submittedName>
</protein>
<organism evidence="1 2">
    <name type="scientific">Trifolium subterraneum</name>
    <name type="common">Subterranean clover</name>
    <dbReference type="NCBI Taxonomy" id="3900"/>
    <lineage>
        <taxon>Eukaryota</taxon>
        <taxon>Viridiplantae</taxon>
        <taxon>Streptophyta</taxon>
        <taxon>Embryophyta</taxon>
        <taxon>Tracheophyta</taxon>
        <taxon>Spermatophyta</taxon>
        <taxon>Magnoliopsida</taxon>
        <taxon>eudicotyledons</taxon>
        <taxon>Gunneridae</taxon>
        <taxon>Pentapetalae</taxon>
        <taxon>rosids</taxon>
        <taxon>fabids</taxon>
        <taxon>Fabales</taxon>
        <taxon>Fabaceae</taxon>
        <taxon>Papilionoideae</taxon>
        <taxon>50 kb inversion clade</taxon>
        <taxon>NPAAA clade</taxon>
        <taxon>Hologalegina</taxon>
        <taxon>IRL clade</taxon>
        <taxon>Trifolieae</taxon>
        <taxon>Trifolium</taxon>
    </lineage>
</organism>
<gene>
    <name evidence="1" type="ORF">TSUD_272790</name>
</gene>
<name>A0A2Z6PR80_TRISU</name>
<evidence type="ECO:0000313" key="2">
    <source>
        <dbReference type="Proteomes" id="UP000242715"/>
    </source>
</evidence>
<keyword evidence="2" id="KW-1185">Reference proteome</keyword>